<dbReference type="InterPro" id="IPR050669">
    <property type="entry name" value="Hemerythrin"/>
</dbReference>
<dbReference type="InterPro" id="IPR035938">
    <property type="entry name" value="Hemerythrin-like_sf"/>
</dbReference>
<dbReference type="RefSeq" id="WP_024328561.1">
    <property type="nucleotide sequence ID" value="NZ_MUZR01000021.1"/>
</dbReference>
<evidence type="ECO:0000256" key="4">
    <source>
        <dbReference type="ARBA" id="ARBA00023004"/>
    </source>
</evidence>
<dbReference type="InterPro" id="IPR012312">
    <property type="entry name" value="Hemerythrin-like"/>
</dbReference>
<keyword evidence="2" id="KW-0813">Transport</keyword>
<organism evidence="6 7">
    <name type="scientific">Thioalkalivibrio halophilus</name>
    <dbReference type="NCBI Taxonomy" id="252474"/>
    <lineage>
        <taxon>Bacteria</taxon>
        <taxon>Pseudomonadati</taxon>
        <taxon>Pseudomonadota</taxon>
        <taxon>Gammaproteobacteria</taxon>
        <taxon>Chromatiales</taxon>
        <taxon>Ectothiorhodospiraceae</taxon>
        <taxon>Thioalkalivibrio</taxon>
    </lineage>
</organism>
<dbReference type="PANTHER" id="PTHR37164:SF1">
    <property type="entry name" value="BACTERIOHEMERYTHRIN"/>
    <property type="match status" value="1"/>
</dbReference>
<dbReference type="OrthoDB" id="1122424at2"/>
<evidence type="ECO:0000313" key="6">
    <source>
        <dbReference type="EMBL" id="OOC10237.1"/>
    </source>
</evidence>
<dbReference type="Gene3D" id="1.20.120.50">
    <property type="entry name" value="Hemerythrin-like"/>
    <property type="match status" value="1"/>
</dbReference>
<dbReference type="NCBIfam" id="NF002007">
    <property type="entry name" value="PRK00808.1"/>
    <property type="match status" value="1"/>
</dbReference>
<evidence type="ECO:0000313" key="7">
    <source>
        <dbReference type="Proteomes" id="UP000189177"/>
    </source>
</evidence>
<keyword evidence="7" id="KW-1185">Reference proteome</keyword>
<dbReference type="Proteomes" id="UP000189177">
    <property type="component" value="Unassembled WGS sequence"/>
</dbReference>
<accession>A0A1V2ZYP7</accession>
<keyword evidence="2" id="KW-0561">Oxygen transport</keyword>
<name>A0A1V2ZYP7_9GAMM</name>
<dbReference type="NCBIfam" id="NF033749">
    <property type="entry name" value="bact_hemeryth"/>
    <property type="match status" value="1"/>
</dbReference>
<proteinExistence type="inferred from homology"/>
<dbReference type="AlphaFoldDB" id="A0A1V2ZYP7"/>
<dbReference type="PROSITE" id="PS00550">
    <property type="entry name" value="HEMERYTHRINS"/>
    <property type="match status" value="1"/>
</dbReference>
<keyword evidence="3" id="KW-0479">Metal-binding</keyword>
<sequence length="143" mass="17021">MPYVHWSDDLDTGIPVIDNQHKRIVEYINRLCEAVEGQATREQVHEVLDQVVDYTLTHFAFEEEMLEIVEYPDLEQHRKSHEAFSQRIRQYQQDFAEGHDVASELGETLRDWLMNHIRKDDHEYGHMVRDWMHAHAPNGVLQD</sequence>
<dbReference type="SUPFAM" id="SSF47188">
    <property type="entry name" value="Hemerythrin-like"/>
    <property type="match status" value="1"/>
</dbReference>
<dbReference type="CDD" id="cd12107">
    <property type="entry name" value="Hemerythrin"/>
    <property type="match status" value="1"/>
</dbReference>
<gene>
    <name evidence="6" type="ORF">B1A74_06980</name>
</gene>
<evidence type="ECO:0000259" key="5">
    <source>
        <dbReference type="Pfam" id="PF01814"/>
    </source>
</evidence>
<dbReference type="InterPro" id="IPR012827">
    <property type="entry name" value="Hemerythrin_metal-bd"/>
</dbReference>
<dbReference type="InterPro" id="IPR016131">
    <property type="entry name" value="Haemerythrin_Fe_BS"/>
</dbReference>
<keyword evidence="4" id="KW-0408">Iron</keyword>
<dbReference type="GO" id="GO:0005344">
    <property type="term" value="F:oxygen carrier activity"/>
    <property type="evidence" value="ECO:0007669"/>
    <property type="project" value="UniProtKB-KW"/>
</dbReference>
<reference evidence="6 7" key="1">
    <citation type="submission" date="2017-02" db="EMBL/GenBank/DDBJ databases">
        <title>Genomic diversity within the haloalkaliphilic genus Thioalkalivibrio.</title>
        <authorList>
            <person name="Ahn A.-C."/>
            <person name="Meier-Kolthoff J."/>
            <person name="Overmars L."/>
            <person name="Richter M."/>
            <person name="Woyke T."/>
            <person name="Sorokin D.Y."/>
            <person name="Muyzer G."/>
        </authorList>
    </citation>
    <scope>NUCLEOTIDE SEQUENCE [LARGE SCALE GENOMIC DNA]</scope>
    <source>
        <strain evidence="6 7">HL17</strain>
    </source>
</reference>
<evidence type="ECO:0000256" key="1">
    <source>
        <dbReference type="ARBA" id="ARBA00010587"/>
    </source>
</evidence>
<evidence type="ECO:0000256" key="3">
    <source>
        <dbReference type="ARBA" id="ARBA00022723"/>
    </source>
</evidence>
<protein>
    <recommendedName>
        <fullName evidence="5">Hemerythrin-like domain-containing protein</fullName>
    </recommendedName>
</protein>
<dbReference type="STRING" id="252474.B1A74_06980"/>
<comment type="caution">
    <text evidence="6">The sequence shown here is derived from an EMBL/GenBank/DDBJ whole genome shotgun (WGS) entry which is preliminary data.</text>
</comment>
<dbReference type="NCBIfam" id="TIGR02481">
    <property type="entry name" value="hemeryth_dom"/>
    <property type="match status" value="1"/>
</dbReference>
<dbReference type="EMBL" id="MUZR01000021">
    <property type="protein sequence ID" value="OOC10237.1"/>
    <property type="molecule type" value="Genomic_DNA"/>
</dbReference>
<feature type="domain" description="Hemerythrin-like" evidence="5">
    <location>
        <begin position="12"/>
        <end position="125"/>
    </location>
</feature>
<dbReference type="Pfam" id="PF01814">
    <property type="entry name" value="Hemerythrin"/>
    <property type="match status" value="1"/>
</dbReference>
<dbReference type="PANTHER" id="PTHR37164">
    <property type="entry name" value="BACTERIOHEMERYTHRIN"/>
    <property type="match status" value="1"/>
</dbReference>
<evidence type="ECO:0000256" key="2">
    <source>
        <dbReference type="ARBA" id="ARBA00022621"/>
    </source>
</evidence>
<comment type="similarity">
    <text evidence="1">Belongs to the hemerythrin family.</text>
</comment>
<dbReference type="GO" id="GO:0046872">
    <property type="term" value="F:metal ion binding"/>
    <property type="evidence" value="ECO:0007669"/>
    <property type="project" value="UniProtKB-KW"/>
</dbReference>